<dbReference type="CDD" id="cd02761">
    <property type="entry name" value="MopB_FmdB-FwdB"/>
    <property type="match status" value="1"/>
</dbReference>
<accession>A2SJ38</accession>
<evidence type="ECO:0000313" key="2">
    <source>
        <dbReference type="Proteomes" id="UP000000366"/>
    </source>
</evidence>
<dbReference type="EC" id="1.2.99.5" evidence="1"/>
<dbReference type="GO" id="GO:0018493">
    <property type="term" value="F:formylmethanofuran dehydrogenase activity"/>
    <property type="evidence" value="ECO:0007669"/>
    <property type="project" value="InterPro"/>
</dbReference>
<dbReference type="KEGG" id="mpt:Mpe_A2623"/>
<proteinExistence type="predicted"/>
<dbReference type="AlphaFoldDB" id="A2SJ38"/>
<reference evidence="1 2" key="1">
    <citation type="journal article" date="2007" name="J. Bacteriol.">
        <title>Whole-genome analysis of the methyl tert-butyl ether-degrading beta-proteobacterium Methylibium petroleiphilum PM1.</title>
        <authorList>
            <person name="Kane S.R."/>
            <person name="Chakicherla A.Y."/>
            <person name="Chain P.S.G."/>
            <person name="Schmidt R."/>
            <person name="Shin M.W."/>
            <person name="Legler T.C."/>
            <person name="Scow K.M."/>
            <person name="Larimer F.W."/>
            <person name="Lucas S.M."/>
            <person name="Richardson P.M."/>
            <person name="Hristova K.R."/>
        </authorList>
    </citation>
    <scope>NUCLEOTIDE SEQUENCE [LARGE SCALE GENOMIC DNA]</scope>
    <source>
        <strain evidence="2">ATCC BAA-1232 / LMG 22953 / PM1</strain>
    </source>
</reference>
<dbReference type="GO" id="GO:0015948">
    <property type="term" value="P:methanogenesis"/>
    <property type="evidence" value="ECO:0007669"/>
    <property type="project" value="InterPro"/>
</dbReference>
<dbReference type="EMBL" id="CP000555">
    <property type="protein sequence ID" value="ABM95577.1"/>
    <property type="molecule type" value="Genomic_DNA"/>
</dbReference>
<dbReference type="STRING" id="420662.Mpe_A2623"/>
<evidence type="ECO:0000313" key="1">
    <source>
        <dbReference type="EMBL" id="ABM95577.1"/>
    </source>
</evidence>
<sequence length="423" mass="44185">MMDPVNAPAPRAWTSPFCALLNDDLQLAQQDGRFSLSGPGCERAQRALAHFRPERSSATPSIAGQPATLDEAIEQAAQRLAASRQPLFGGLATDVDGARALYPLACATGAICDAAGGAAQLHTLRALQDRGAFTTTLAEVRNRADLIVCVGASPRENFPGLWRRVGIGEPLVAQREIVFLGGATEPALDGLAGVSQRSVALSGDLFDSVAQLAALVDGRRVPCAAPALAELATQLHAARYAVVVWESSQLPEHGALIAEALNRLVGTLNQRTRAALLPLSGKDGLQTVNYVFTWLSGLPLRSRAGPLGLEHEPLRFDAKRLLAEGSVDALLWVSAFGPEPAAPSAPIPTVVLGHPAQQAGAGADAVFIPVSTPGMGSAGHLFRFDGGVALPLEAVYDDGLPTVAQVLQRLNARVRSMQAGRSA</sequence>
<dbReference type="SUPFAM" id="SSF53706">
    <property type="entry name" value="Formate dehydrogenase/DMSO reductase, domains 1-3"/>
    <property type="match status" value="1"/>
</dbReference>
<dbReference type="Proteomes" id="UP000000366">
    <property type="component" value="Chromosome"/>
</dbReference>
<dbReference type="HOGENOM" id="CLU_034348_1_0_4"/>
<keyword evidence="2" id="KW-1185">Reference proteome</keyword>
<organism evidence="1 2">
    <name type="scientific">Methylibium petroleiphilum (strain ATCC BAA-1232 / LMG 22953 / PM1)</name>
    <dbReference type="NCBI Taxonomy" id="420662"/>
    <lineage>
        <taxon>Bacteria</taxon>
        <taxon>Pseudomonadati</taxon>
        <taxon>Pseudomonadota</taxon>
        <taxon>Betaproteobacteria</taxon>
        <taxon>Burkholderiales</taxon>
        <taxon>Sphaerotilaceae</taxon>
        <taxon>Methylibium</taxon>
    </lineage>
</organism>
<name>A2SJ38_METPP</name>
<protein>
    <submittedName>
        <fullName evidence="1">Formylmethanofuran dehydrogenase, subunit B</fullName>
        <ecNumber evidence="1">1.2.99.5</ecNumber>
    </submittedName>
</protein>
<dbReference type="InterPro" id="IPR016457">
    <property type="entry name" value="Formylmethanofuran_DH_bsu"/>
</dbReference>
<keyword evidence="1" id="KW-0560">Oxidoreductase</keyword>
<gene>
    <name evidence="1" type="ordered locus">Mpe_A2623</name>
</gene>
<dbReference type="eggNOG" id="COG1029">
    <property type="taxonomic scope" value="Bacteria"/>
</dbReference>